<feature type="domain" description="SPRY" evidence="2">
    <location>
        <begin position="168"/>
        <end position="244"/>
    </location>
</feature>
<dbReference type="PANTHER" id="PTHR12381">
    <property type="entry name" value="HETEROGENEOUS NUCLEAR RIBONUCLEOPROTEIN U FAMILY MEMBER"/>
    <property type="match status" value="1"/>
</dbReference>
<evidence type="ECO:0000313" key="3">
    <source>
        <dbReference type="EMBL" id="KAL3522171.1"/>
    </source>
</evidence>
<dbReference type="SUPFAM" id="SSF49899">
    <property type="entry name" value="Concanavalin A-like lectins/glucanases"/>
    <property type="match status" value="1"/>
</dbReference>
<feature type="compositionally biased region" description="Polar residues" evidence="1">
    <location>
        <begin position="50"/>
        <end position="60"/>
    </location>
</feature>
<accession>A0ABD2ZRY0</accession>
<dbReference type="InterPro" id="IPR003877">
    <property type="entry name" value="SPRY_dom"/>
</dbReference>
<dbReference type="InterPro" id="IPR043136">
    <property type="entry name" value="B30.2/SPRY_sf"/>
</dbReference>
<evidence type="ECO:0000313" key="4">
    <source>
        <dbReference type="Proteomes" id="UP001630127"/>
    </source>
</evidence>
<keyword evidence="4" id="KW-1185">Reference proteome</keyword>
<dbReference type="Pfam" id="PF13671">
    <property type="entry name" value="AAA_33"/>
    <property type="match status" value="1"/>
</dbReference>
<feature type="compositionally biased region" description="Polar residues" evidence="1">
    <location>
        <begin position="536"/>
        <end position="559"/>
    </location>
</feature>
<organism evidence="3 4">
    <name type="scientific">Cinchona calisaya</name>
    <dbReference type="NCBI Taxonomy" id="153742"/>
    <lineage>
        <taxon>Eukaryota</taxon>
        <taxon>Viridiplantae</taxon>
        <taxon>Streptophyta</taxon>
        <taxon>Embryophyta</taxon>
        <taxon>Tracheophyta</taxon>
        <taxon>Spermatophyta</taxon>
        <taxon>Magnoliopsida</taxon>
        <taxon>eudicotyledons</taxon>
        <taxon>Gunneridae</taxon>
        <taxon>Pentapetalae</taxon>
        <taxon>asterids</taxon>
        <taxon>lamiids</taxon>
        <taxon>Gentianales</taxon>
        <taxon>Rubiaceae</taxon>
        <taxon>Cinchonoideae</taxon>
        <taxon>Cinchoneae</taxon>
        <taxon>Cinchona</taxon>
    </lineage>
</organism>
<gene>
    <name evidence="3" type="ORF">ACH5RR_015005</name>
</gene>
<protein>
    <recommendedName>
        <fullName evidence="2">SPRY domain-containing protein</fullName>
    </recommendedName>
</protein>
<dbReference type="InterPro" id="IPR013320">
    <property type="entry name" value="ConA-like_dom_sf"/>
</dbReference>
<dbReference type="Pfam" id="PF00622">
    <property type="entry name" value="SPRY"/>
    <property type="match status" value="1"/>
</dbReference>
<dbReference type="InterPro" id="IPR027417">
    <property type="entry name" value="P-loop_NTPase"/>
</dbReference>
<proteinExistence type="predicted"/>
<dbReference type="Gene3D" id="3.40.50.300">
    <property type="entry name" value="P-loop containing nucleotide triphosphate hydrolases"/>
    <property type="match status" value="1"/>
</dbReference>
<feature type="region of interest" description="Disordered" evidence="1">
    <location>
        <begin position="527"/>
        <end position="612"/>
    </location>
</feature>
<dbReference type="Gene3D" id="2.60.120.920">
    <property type="match status" value="1"/>
</dbReference>
<dbReference type="PANTHER" id="PTHR12381:SF56">
    <property type="entry name" value="B30.2_SPRY DOMAIN-CONTAINING PROTEIN-RELATED"/>
    <property type="match status" value="1"/>
</dbReference>
<feature type="region of interest" description="Disordered" evidence="1">
    <location>
        <begin position="1"/>
        <end position="80"/>
    </location>
</feature>
<dbReference type="SUPFAM" id="SSF52540">
    <property type="entry name" value="P-loop containing nucleoside triphosphate hydrolases"/>
    <property type="match status" value="1"/>
</dbReference>
<dbReference type="EMBL" id="JBJUIK010000007">
    <property type="protein sequence ID" value="KAL3522171.1"/>
    <property type="molecule type" value="Genomic_DNA"/>
</dbReference>
<dbReference type="AlphaFoldDB" id="A0ABD2ZRY0"/>
<comment type="caution">
    <text evidence="3">The sequence shown here is derived from an EMBL/GenBank/DDBJ whole genome shotgun (WGS) entry which is preliminary data.</text>
</comment>
<feature type="compositionally biased region" description="Basic residues" evidence="1">
    <location>
        <begin position="603"/>
        <end position="612"/>
    </location>
</feature>
<reference evidence="3 4" key="1">
    <citation type="submission" date="2024-11" db="EMBL/GenBank/DDBJ databases">
        <title>A near-complete genome assembly of Cinchona calisaya.</title>
        <authorList>
            <person name="Lian D.C."/>
            <person name="Zhao X.W."/>
            <person name="Wei L."/>
        </authorList>
    </citation>
    <scope>NUCLEOTIDE SEQUENCE [LARGE SCALE GENOMIC DNA]</scope>
    <source>
        <tissue evidence="3">Nenye</tissue>
    </source>
</reference>
<sequence length="612" mass="68476">MESSMKHQQPMDVDYEPTPDAEKGKMVEEEPFVPQGSPPRVLNPTDCDLDSSTMVSSMKRQQPMDEDDGPPPPRDAKKGKMVAEEPFIPSRLPTIPRVLLNPADCNMDFNVEGDGLLGSALYEKGFAYCWSGARANVGINGGKYCFGCQIIAPQPVDMINTPLNQQYLCRIGISRGDDAVGNLGETLHSFGFCGTEEFSDFRIFPGYEEKFGIGDTIVCYVDLESKPLASIGFSKNGRWLGIAKQFDAGPCGLEVVNCPMKKLKWESALFPHILLKNVIAQMQFSIEDGLILQQGYKPWASAIGDGKAILGPDFENPNDCELIMMIGLPVTGKSTWAENLVKTHPEKRYVILGADVAMDRMKVLRNHNHGEVFDRMMTRATGIFNTLMLRASMMPRNFIIDQPNLYKNARKLKLKLFYNHSKIGIVVFPNVKELQNRIGKRFKEIEVPVVAINDMLANYTLPMSKHMPSADEYFDEVFFPELNREESQRCLNEMKANLNWYKEVFPRSGKGIVETCDSSSIIDFRERSIPPFGAPPQNQGISTFPNNDQVFYDSQTQGPPQHFVAPSSTAESTTIAPYGSPYGTPIPMPSDGNHPQDDEHRQGHGHPRPRLY</sequence>
<evidence type="ECO:0000259" key="2">
    <source>
        <dbReference type="Pfam" id="PF00622"/>
    </source>
</evidence>
<name>A0ABD2ZRY0_9GENT</name>
<feature type="compositionally biased region" description="Polar residues" evidence="1">
    <location>
        <begin position="566"/>
        <end position="575"/>
    </location>
</feature>
<evidence type="ECO:0000256" key="1">
    <source>
        <dbReference type="SAM" id="MobiDB-lite"/>
    </source>
</evidence>
<dbReference type="Proteomes" id="UP001630127">
    <property type="component" value="Unassembled WGS sequence"/>
</dbReference>